<feature type="signal peptide" evidence="2">
    <location>
        <begin position="1"/>
        <end position="27"/>
    </location>
</feature>
<dbReference type="AlphaFoldDB" id="A0A0N1ILW1"/>
<accession>A0A0N1ILW1</accession>
<proteinExistence type="predicted"/>
<feature type="compositionally biased region" description="Basic residues" evidence="1">
    <location>
        <begin position="381"/>
        <end position="394"/>
    </location>
</feature>
<dbReference type="OrthoDB" id="267810at2759"/>
<keyword evidence="4" id="KW-1185">Reference proteome</keyword>
<feature type="region of interest" description="Disordered" evidence="1">
    <location>
        <begin position="279"/>
        <end position="307"/>
    </location>
</feature>
<dbReference type="OMA" id="AATMHTQ"/>
<reference evidence="3 4" key="1">
    <citation type="journal article" date="2015" name="PLoS Pathog.">
        <title>Leptomonas seymouri: Adaptations to the Dixenous Life Cycle Analyzed by Genome Sequencing, Transcriptome Profiling and Co-infection with Leishmania donovani.</title>
        <authorList>
            <person name="Kraeva N."/>
            <person name="Butenko A."/>
            <person name="Hlavacova J."/>
            <person name="Kostygov A."/>
            <person name="Myskova J."/>
            <person name="Grybchuk D."/>
            <person name="Lestinova T."/>
            <person name="Votypka J."/>
            <person name="Volf P."/>
            <person name="Opperdoes F."/>
            <person name="Flegontov P."/>
            <person name="Lukes J."/>
            <person name="Yurchenko V."/>
        </authorList>
    </citation>
    <scope>NUCLEOTIDE SEQUENCE [LARGE SCALE GENOMIC DNA]</scope>
    <source>
        <strain evidence="3 4">ATCC 30220</strain>
    </source>
</reference>
<gene>
    <name evidence="3" type="ORF">ABL78_2493</name>
</gene>
<feature type="compositionally biased region" description="Basic residues" evidence="1">
    <location>
        <begin position="414"/>
        <end position="440"/>
    </location>
</feature>
<feature type="region of interest" description="Disordered" evidence="1">
    <location>
        <begin position="163"/>
        <end position="187"/>
    </location>
</feature>
<evidence type="ECO:0000256" key="2">
    <source>
        <dbReference type="SAM" id="SignalP"/>
    </source>
</evidence>
<feature type="compositionally biased region" description="Low complexity" evidence="1">
    <location>
        <begin position="163"/>
        <end position="173"/>
    </location>
</feature>
<feature type="compositionally biased region" description="Basic residues" evidence="1">
    <location>
        <begin position="502"/>
        <end position="515"/>
    </location>
</feature>
<feature type="region of interest" description="Disordered" evidence="1">
    <location>
        <begin position="61"/>
        <end position="92"/>
    </location>
</feature>
<dbReference type="Proteomes" id="UP000038009">
    <property type="component" value="Unassembled WGS sequence"/>
</dbReference>
<protein>
    <submittedName>
        <fullName evidence="3">Histone h1-like protein</fullName>
    </submittedName>
</protein>
<feature type="chain" id="PRO_5005874019" evidence="2">
    <location>
        <begin position="28"/>
        <end position="515"/>
    </location>
</feature>
<dbReference type="VEuPathDB" id="TriTrypDB:Lsey_0051_0260"/>
<dbReference type="EMBL" id="LJSK01000051">
    <property type="protein sequence ID" value="KPI88428.1"/>
    <property type="molecule type" value="Genomic_DNA"/>
</dbReference>
<evidence type="ECO:0000256" key="1">
    <source>
        <dbReference type="SAM" id="MobiDB-lite"/>
    </source>
</evidence>
<organism evidence="3 4">
    <name type="scientific">Leptomonas seymouri</name>
    <dbReference type="NCBI Taxonomy" id="5684"/>
    <lineage>
        <taxon>Eukaryota</taxon>
        <taxon>Discoba</taxon>
        <taxon>Euglenozoa</taxon>
        <taxon>Kinetoplastea</taxon>
        <taxon>Metakinetoplastina</taxon>
        <taxon>Trypanosomatida</taxon>
        <taxon>Trypanosomatidae</taxon>
        <taxon>Leishmaniinae</taxon>
        <taxon>Leptomonas</taxon>
    </lineage>
</organism>
<keyword evidence="2" id="KW-0732">Signal</keyword>
<feature type="compositionally biased region" description="Low complexity" evidence="1">
    <location>
        <begin position="366"/>
        <end position="380"/>
    </location>
</feature>
<feature type="compositionally biased region" description="Low complexity" evidence="1">
    <location>
        <begin position="467"/>
        <end position="478"/>
    </location>
</feature>
<evidence type="ECO:0000313" key="4">
    <source>
        <dbReference type="Proteomes" id="UP000038009"/>
    </source>
</evidence>
<sequence>MFRSLFHNSSVLRSASLFSAAAAAAAAAGSGEATVASAAHHQANDAAALWYEASSVNQNLSGDSGASVSTSVVQHHHHRYAGEEETSSSLAGAGHLSNNALVVSDARRCSTGEVNSSPHDHNHHSSGYVGFTGGFGPRDLTEVAVVPGHASHAHALPPAKLNTDAATAQADASSLHEHAHTSTSHRPVITKARRIRLAAAASQAAEVLQAVGTPATALLHSQRVEQLQAEEALLNASLQRLKAERDLAKVRHSYDEELQNFQRGVQERERDVLLASCPKKRKREASSAQTAAMSRPDPIVSYTQESGGGLGEAELGVMPAGDLLGMAATADAEAATAAARTASKKTITAASVMLHRHSRAMRKGKSAAPSASSATPAPTARHSKMKVRTHRNTKSRAAAAAAGTTTPGNVLKSARPKSPRCVKLKSHKAPAAKAPLKKVKPALLLSKQRRKAQRKPTAAPQRRKQPAKAAAQTQTKTKPQQRKPLKSSKTVPRKSEKPAARNAKHSKKTVTKSRR</sequence>
<name>A0A0N1ILW1_LEPSE</name>
<feature type="region of interest" description="Disordered" evidence="1">
    <location>
        <begin position="357"/>
        <end position="515"/>
    </location>
</feature>
<evidence type="ECO:0000313" key="3">
    <source>
        <dbReference type="EMBL" id="KPI88428.1"/>
    </source>
</evidence>
<comment type="caution">
    <text evidence="3">The sequence shown here is derived from an EMBL/GenBank/DDBJ whole genome shotgun (WGS) entry which is preliminary data.</text>
</comment>